<evidence type="ECO:0000313" key="1">
    <source>
        <dbReference type="EMBL" id="ETO36504.1"/>
    </source>
</evidence>
<proteinExistence type="predicted"/>
<organism evidence="1 2">
    <name type="scientific">Reticulomyxa filosa</name>
    <dbReference type="NCBI Taxonomy" id="46433"/>
    <lineage>
        <taxon>Eukaryota</taxon>
        <taxon>Sar</taxon>
        <taxon>Rhizaria</taxon>
        <taxon>Retaria</taxon>
        <taxon>Foraminifera</taxon>
        <taxon>Monothalamids</taxon>
        <taxon>Reticulomyxidae</taxon>
        <taxon>Reticulomyxa</taxon>
    </lineage>
</organism>
<dbReference type="Proteomes" id="UP000023152">
    <property type="component" value="Unassembled WGS sequence"/>
</dbReference>
<dbReference type="EMBL" id="ASPP01000595">
    <property type="protein sequence ID" value="ETO36504.1"/>
    <property type="molecule type" value="Genomic_DNA"/>
</dbReference>
<comment type="caution">
    <text evidence="1">The sequence shown here is derived from an EMBL/GenBank/DDBJ whole genome shotgun (WGS) entry which is preliminary data.</text>
</comment>
<protein>
    <submittedName>
        <fullName evidence="1">Uncharacterized protein</fullName>
    </submittedName>
</protein>
<dbReference type="AlphaFoldDB" id="X6PEN9"/>
<dbReference type="InterPro" id="IPR027417">
    <property type="entry name" value="P-loop_NTPase"/>
</dbReference>
<accession>X6PEN9</accession>
<evidence type="ECO:0000313" key="2">
    <source>
        <dbReference type="Proteomes" id="UP000023152"/>
    </source>
</evidence>
<sequence>MAIVVDTNSKNLTENLTAVYLLDCDSLLGYHDGRNVENAFSKIPQGIPCALFSNSWCKTVGETASLLVTKPTLIDLRSEQRFFHWYVPLKEEEAHDEERDKALVNLCKTNPLKSGIIWCSIFQQAESIQKELQQEEIVAQINDRVFGQESNTAIEDFVKGKCQYLICFGKSPVHQLWKTQARVIINHNLHVFDQYTKRMACTGVTIPLYISYLYCFKKRKTKAIPKFKKEQTARHKQ</sequence>
<gene>
    <name evidence="1" type="ORF">RFI_00559</name>
</gene>
<keyword evidence="2" id="KW-1185">Reference proteome</keyword>
<name>X6PEN9_RETFI</name>
<dbReference type="Gene3D" id="3.40.50.300">
    <property type="entry name" value="P-loop containing nucleotide triphosphate hydrolases"/>
    <property type="match status" value="1"/>
</dbReference>
<reference evidence="1 2" key="1">
    <citation type="journal article" date="2013" name="Curr. Biol.">
        <title>The Genome of the Foraminiferan Reticulomyxa filosa.</title>
        <authorList>
            <person name="Glockner G."/>
            <person name="Hulsmann N."/>
            <person name="Schleicher M."/>
            <person name="Noegel A.A."/>
            <person name="Eichinger L."/>
            <person name="Gallinger C."/>
            <person name="Pawlowski J."/>
            <person name="Sierra R."/>
            <person name="Euteneuer U."/>
            <person name="Pillet L."/>
            <person name="Moustafa A."/>
            <person name="Platzer M."/>
            <person name="Groth M."/>
            <person name="Szafranski K."/>
            <person name="Schliwa M."/>
        </authorList>
    </citation>
    <scope>NUCLEOTIDE SEQUENCE [LARGE SCALE GENOMIC DNA]</scope>
</reference>
<dbReference type="SUPFAM" id="SSF52540">
    <property type="entry name" value="P-loop containing nucleoside triphosphate hydrolases"/>
    <property type="match status" value="1"/>
</dbReference>